<protein>
    <submittedName>
        <fullName evidence="1">Uncharacterized protein</fullName>
    </submittedName>
</protein>
<evidence type="ECO:0000313" key="2">
    <source>
        <dbReference type="Proteomes" id="UP000654947"/>
    </source>
</evidence>
<proteinExistence type="predicted"/>
<sequence length="55" mass="5662">MGALDDEFADELGQCGEDVEDQAPARDGGVQGLVQGAEADPCTAQVPDQGDEVLE</sequence>
<gene>
    <name evidence="1" type="ORF">GCM10007147_29620</name>
</gene>
<keyword evidence="2" id="KW-1185">Reference proteome</keyword>
<dbReference type="AntiFam" id="ANF00120">
    <property type="entry name" value="Shadow ORF (opposite pinE)"/>
</dbReference>
<dbReference type="AlphaFoldDB" id="A0A919CIR1"/>
<comment type="caution">
    <text evidence="1">The sequence shown here is derived from an EMBL/GenBank/DDBJ whole genome shotgun (WGS) entry which is preliminary data.</text>
</comment>
<dbReference type="EMBL" id="BMXL01000015">
    <property type="protein sequence ID" value="GHD29118.1"/>
    <property type="molecule type" value="Genomic_DNA"/>
</dbReference>
<name>A0A919CIR1_9ACTN</name>
<reference evidence="1 2" key="1">
    <citation type="journal article" date="2014" name="Int. J. Syst. Evol. Microbiol.">
        <title>Complete genome sequence of Corynebacterium casei LMG S-19264T (=DSM 44701T), isolated from a smear-ripened cheese.</title>
        <authorList>
            <consortium name="US DOE Joint Genome Institute (JGI-PGF)"/>
            <person name="Walter F."/>
            <person name="Albersmeier A."/>
            <person name="Kalinowski J."/>
            <person name="Ruckert C."/>
        </authorList>
    </citation>
    <scope>NUCLEOTIDE SEQUENCE [LARGE SCALE GENOMIC DNA]</scope>
    <source>
        <strain evidence="1 2">KCTC 19473</strain>
    </source>
</reference>
<dbReference type="Proteomes" id="UP000654947">
    <property type="component" value="Unassembled WGS sequence"/>
</dbReference>
<accession>A0A919CIR1</accession>
<evidence type="ECO:0000313" key="1">
    <source>
        <dbReference type="EMBL" id="GHD29118.1"/>
    </source>
</evidence>
<organism evidence="1 2">
    <name type="scientific">Nocardiopsis kunsanensis</name>
    <dbReference type="NCBI Taxonomy" id="141693"/>
    <lineage>
        <taxon>Bacteria</taxon>
        <taxon>Bacillati</taxon>
        <taxon>Actinomycetota</taxon>
        <taxon>Actinomycetes</taxon>
        <taxon>Streptosporangiales</taxon>
        <taxon>Nocardiopsidaceae</taxon>
        <taxon>Nocardiopsis</taxon>
    </lineage>
</organism>